<dbReference type="PANTHER" id="PTHR46550:SF2">
    <property type="entry name" value="EXPRESSED SEQUENCE C85627-RELATED"/>
    <property type="match status" value="1"/>
</dbReference>
<dbReference type="CDD" id="cd22137">
    <property type="entry name" value="F-box_FBXW12"/>
    <property type="match status" value="1"/>
</dbReference>
<dbReference type="AlphaFoldDB" id="A0A8C6WAR1"/>
<protein>
    <recommendedName>
        <fullName evidence="3">F-box domain-containing protein</fullName>
    </recommendedName>
</protein>
<dbReference type="Gene3D" id="1.20.1280.50">
    <property type="match status" value="1"/>
</dbReference>
<dbReference type="SUPFAM" id="SSF81383">
    <property type="entry name" value="F-box domain"/>
    <property type="match status" value="1"/>
</dbReference>
<evidence type="ECO:0000256" key="1">
    <source>
        <dbReference type="ARBA" id="ARBA00004906"/>
    </source>
</evidence>
<dbReference type="PROSITE" id="PS50181">
    <property type="entry name" value="FBOX"/>
    <property type="match status" value="1"/>
</dbReference>
<evidence type="ECO:0000313" key="5">
    <source>
        <dbReference type="Proteomes" id="UP000694381"/>
    </source>
</evidence>
<evidence type="ECO:0000313" key="4">
    <source>
        <dbReference type="Ensembl" id="ENSNGAP00000020381.1"/>
    </source>
</evidence>
<comment type="pathway">
    <text evidence="1">Protein modification; protein ubiquitination.</text>
</comment>
<dbReference type="InterPro" id="IPR036047">
    <property type="entry name" value="F-box-like_dom_sf"/>
</dbReference>
<proteinExistence type="predicted"/>
<dbReference type="Proteomes" id="UP000694381">
    <property type="component" value="Unassembled WGS sequence"/>
</dbReference>
<evidence type="ECO:0000256" key="2">
    <source>
        <dbReference type="ARBA" id="ARBA00022786"/>
    </source>
</evidence>
<reference evidence="4" key="1">
    <citation type="submission" date="2025-08" db="UniProtKB">
        <authorList>
            <consortium name="Ensembl"/>
        </authorList>
    </citation>
    <scope>IDENTIFICATION</scope>
</reference>
<dbReference type="GeneTree" id="ENSGT00940000162557"/>
<dbReference type="PANTHER" id="PTHR46550">
    <property type="entry name" value="F-BOX ONLY PROTEIN 3"/>
    <property type="match status" value="1"/>
</dbReference>
<accession>A0A8C6WAR1</accession>
<dbReference type="InterPro" id="IPR001810">
    <property type="entry name" value="F-box_dom"/>
</dbReference>
<reference evidence="4" key="2">
    <citation type="submission" date="2025-09" db="UniProtKB">
        <authorList>
            <consortium name="Ensembl"/>
        </authorList>
    </citation>
    <scope>IDENTIFICATION</scope>
</reference>
<keyword evidence="2" id="KW-0833">Ubl conjugation pathway</keyword>
<dbReference type="Ensembl" id="ENSNGAT00000026050.1">
    <property type="protein sequence ID" value="ENSNGAP00000020381.1"/>
    <property type="gene ID" value="ENSNGAG00000019896.1"/>
</dbReference>
<keyword evidence="5" id="KW-1185">Reference proteome</keyword>
<name>A0A8C6WAR1_NANGA</name>
<organism evidence="4 5">
    <name type="scientific">Nannospalax galili</name>
    <name type="common">Northern Israeli blind subterranean mole rat</name>
    <name type="synonym">Spalax galili</name>
    <dbReference type="NCBI Taxonomy" id="1026970"/>
    <lineage>
        <taxon>Eukaryota</taxon>
        <taxon>Metazoa</taxon>
        <taxon>Chordata</taxon>
        <taxon>Craniata</taxon>
        <taxon>Vertebrata</taxon>
        <taxon>Euteleostomi</taxon>
        <taxon>Mammalia</taxon>
        <taxon>Eutheria</taxon>
        <taxon>Euarchontoglires</taxon>
        <taxon>Glires</taxon>
        <taxon>Rodentia</taxon>
        <taxon>Myomorpha</taxon>
        <taxon>Muroidea</taxon>
        <taxon>Spalacidae</taxon>
        <taxon>Spalacinae</taxon>
        <taxon>Nannospalax</taxon>
    </lineage>
</organism>
<dbReference type="Pfam" id="PF12937">
    <property type="entry name" value="F-box-like"/>
    <property type="match status" value="1"/>
</dbReference>
<dbReference type="InterPro" id="IPR052121">
    <property type="entry name" value="F-box_SCF_Substrate_Recog"/>
</dbReference>
<evidence type="ECO:0000259" key="3">
    <source>
        <dbReference type="PROSITE" id="PS50181"/>
    </source>
</evidence>
<dbReference type="SMART" id="SM00256">
    <property type="entry name" value="FBOX"/>
    <property type="match status" value="1"/>
</dbReference>
<sequence length="136" mass="16087">MEIHLPEVPLEGIFSYLDGFSLLQAAQVNKSWNVVADRESLWRRLCLRKWYFGDITREHLCKQTWKQFFLRRTRQERCMQWARPEDFIYREIAGDYGDFRHVKYLSGSGLTMDGQGKSILCTVSDKGTLSTWDVQE</sequence>
<feature type="domain" description="F-box" evidence="3">
    <location>
        <begin position="1"/>
        <end position="45"/>
    </location>
</feature>
<dbReference type="OMA" id="AFCNIAN"/>
<dbReference type="GO" id="GO:0005737">
    <property type="term" value="C:cytoplasm"/>
    <property type="evidence" value="ECO:0007669"/>
    <property type="project" value="TreeGrafter"/>
</dbReference>